<dbReference type="GO" id="GO:0006357">
    <property type="term" value="P:regulation of transcription by RNA polymerase II"/>
    <property type="evidence" value="ECO:0007669"/>
    <property type="project" value="InterPro"/>
</dbReference>
<evidence type="ECO:0000256" key="5">
    <source>
        <dbReference type="ARBA" id="ARBA00023242"/>
    </source>
</evidence>
<dbReference type="InterPro" id="IPR007018">
    <property type="entry name" value="Mediator_Med6"/>
</dbReference>
<evidence type="ECO:0000256" key="4">
    <source>
        <dbReference type="ARBA" id="ARBA00023163"/>
    </source>
</evidence>
<comment type="similarity">
    <text evidence="2 6">Belongs to the Mediator complex subunit 6 family.</text>
</comment>
<name>A0A6B2LI61_9EUKA</name>
<evidence type="ECO:0000256" key="7">
    <source>
        <dbReference type="SAM" id="MobiDB-lite"/>
    </source>
</evidence>
<evidence type="ECO:0000313" key="8">
    <source>
        <dbReference type="EMBL" id="NDV36753.1"/>
    </source>
</evidence>
<dbReference type="Pfam" id="PF04934">
    <property type="entry name" value="Med6"/>
    <property type="match status" value="1"/>
</dbReference>
<comment type="subcellular location">
    <subcellularLocation>
        <location evidence="1 6">Nucleus</location>
    </subcellularLocation>
</comment>
<dbReference type="InterPro" id="IPR038566">
    <property type="entry name" value="Mediator_Med6_sf"/>
</dbReference>
<keyword evidence="5 6" id="KW-0539">Nucleus</keyword>
<evidence type="ECO:0000256" key="1">
    <source>
        <dbReference type="ARBA" id="ARBA00004123"/>
    </source>
</evidence>
<dbReference type="PANTHER" id="PTHR13104">
    <property type="entry name" value="MED-6-RELATED"/>
    <property type="match status" value="1"/>
</dbReference>
<keyword evidence="6" id="KW-0010">Activator</keyword>
<comment type="function">
    <text evidence="6">Component of the Mediator complex, a coactivator involved in the regulated transcription of nearly all RNA polymerase II-dependent genes. Mediator functions as a bridge to convey information from gene-specific regulatory proteins to the basal RNA polymerase II transcription machinery. Mediator is recruited to promoters by direct interactions with regulatory proteins and serves as a scaffold for the assembly of a functional preinitiation complex with RNA polymerase II and the general transcription factors.</text>
</comment>
<sequence length="210" mass="24420">MQPEEEATGTAWSYPQYFASVPALEKDNVINYFSLSPFYDPKCTNTILHQSQLAPDQIQAALATWKGKQYALDGDERPRLWSIIRSYRTNLNKIQTTGMFYIIDDKVYQSPTLRSVLQYRLASSVFHLHEAFNTLSSFTEYDPLCNYSWNKKKSESSLQPDPRKNLEYLGHINTDHLTSIVSAFPKRFENKLKRQNTEPDTQPNKKQRKV</sequence>
<accession>A0A6B2LI61</accession>
<dbReference type="EMBL" id="GIBP01007784">
    <property type="protein sequence ID" value="NDV36753.1"/>
    <property type="molecule type" value="Transcribed_RNA"/>
</dbReference>
<keyword evidence="4 6" id="KW-0804">Transcription</keyword>
<evidence type="ECO:0000256" key="6">
    <source>
        <dbReference type="RuleBase" id="RU364143"/>
    </source>
</evidence>
<feature type="region of interest" description="Disordered" evidence="7">
    <location>
        <begin position="191"/>
        <end position="210"/>
    </location>
</feature>
<evidence type="ECO:0000256" key="3">
    <source>
        <dbReference type="ARBA" id="ARBA00023015"/>
    </source>
</evidence>
<keyword evidence="3 6" id="KW-0805">Transcription regulation</keyword>
<organism evidence="8">
    <name type="scientific">Arcella intermedia</name>
    <dbReference type="NCBI Taxonomy" id="1963864"/>
    <lineage>
        <taxon>Eukaryota</taxon>
        <taxon>Amoebozoa</taxon>
        <taxon>Tubulinea</taxon>
        <taxon>Elardia</taxon>
        <taxon>Arcellinida</taxon>
        <taxon>Sphaerothecina</taxon>
        <taxon>Arcellidae</taxon>
        <taxon>Arcella</taxon>
    </lineage>
</organism>
<proteinExistence type="inferred from homology"/>
<dbReference type="Gene3D" id="3.10.450.580">
    <property type="entry name" value="Mediator complex, subunit Med6"/>
    <property type="match status" value="1"/>
</dbReference>
<dbReference type="AlphaFoldDB" id="A0A6B2LI61"/>
<protein>
    <recommendedName>
        <fullName evidence="6">Mediator of RNA polymerase II transcription subunit 6</fullName>
    </recommendedName>
    <alternativeName>
        <fullName evidence="6">Mediator complex subunit 6</fullName>
    </alternativeName>
</protein>
<evidence type="ECO:0000256" key="2">
    <source>
        <dbReference type="ARBA" id="ARBA00007526"/>
    </source>
</evidence>
<gene>
    <name evidence="6" type="primary">MED6</name>
</gene>
<comment type="subunit">
    <text evidence="6">Component of the Mediator complex.</text>
</comment>
<reference evidence="8" key="1">
    <citation type="journal article" date="2020" name="J. Eukaryot. Microbiol.">
        <title>De novo Sequencing, Assembly and Annotation of the Transcriptome for the Free-Living Testate Amoeba Arcella intermedia.</title>
        <authorList>
            <person name="Ribeiro G.M."/>
            <person name="Porfirio-Sousa A.L."/>
            <person name="Maurer-Alcala X.X."/>
            <person name="Katz L.A."/>
            <person name="Lahr D.J.G."/>
        </authorList>
    </citation>
    <scope>NUCLEOTIDE SEQUENCE</scope>
</reference>
<dbReference type="GO" id="GO:0016592">
    <property type="term" value="C:mediator complex"/>
    <property type="evidence" value="ECO:0007669"/>
    <property type="project" value="InterPro"/>
</dbReference>
<dbReference type="GO" id="GO:0003712">
    <property type="term" value="F:transcription coregulator activity"/>
    <property type="evidence" value="ECO:0007669"/>
    <property type="project" value="InterPro"/>
</dbReference>